<reference evidence="11 12" key="1">
    <citation type="submission" date="2019-09" db="EMBL/GenBank/DDBJ databases">
        <title>Bird 10,000 Genomes (B10K) Project - Family phase.</title>
        <authorList>
            <person name="Zhang G."/>
        </authorList>
    </citation>
    <scope>NUCLEOTIDE SEQUENCE [LARGE SCALE GENOMIC DNA]</scope>
    <source>
        <strain evidence="11">B10K-DU-001-21</strain>
        <tissue evidence="11">Muscle</tissue>
    </source>
</reference>
<dbReference type="FunFam" id="3.90.176.10:FF:000001">
    <property type="entry name" value="NAD(P)(+)--arginine ADP-ribosyltransferase"/>
    <property type="match status" value="1"/>
</dbReference>
<dbReference type="PANTHER" id="PTHR10339:SF19">
    <property type="entry name" value="GPI-LINKED NAD(P)(+)--ARGININE ADP-RIBOSYLTRANSFERASE 1"/>
    <property type="match status" value="1"/>
</dbReference>
<dbReference type="OrthoDB" id="423533at2759"/>
<evidence type="ECO:0000256" key="5">
    <source>
        <dbReference type="ARBA" id="ARBA00022729"/>
    </source>
</evidence>
<evidence type="ECO:0000256" key="2">
    <source>
        <dbReference type="ARBA" id="ARBA00022676"/>
    </source>
</evidence>
<evidence type="ECO:0000256" key="8">
    <source>
        <dbReference type="ARBA" id="ARBA00023157"/>
    </source>
</evidence>
<dbReference type="InterPro" id="IPR000768">
    <property type="entry name" value="ART"/>
</dbReference>
<evidence type="ECO:0000256" key="3">
    <source>
        <dbReference type="ARBA" id="ARBA00022679"/>
    </source>
</evidence>
<keyword evidence="6 10" id="KW-0521">NADP</keyword>
<keyword evidence="7 10" id="KW-0520">NAD</keyword>
<evidence type="ECO:0000256" key="7">
    <source>
        <dbReference type="ARBA" id="ARBA00023027"/>
    </source>
</evidence>
<feature type="signal peptide" evidence="10">
    <location>
        <begin position="1"/>
        <end position="18"/>
    </location>
</feature>
<dbReference type="InterPro" id="IPR050999">
    <property type="entry name" value="ADP-ribosyltransferase_ARG"/>
</dbReference>
<evidence type="ECO:0000256" key="4">
    <source>
        <dbReference type="ARBA" id="ARBA00022695"/>
    </source>
</evidence>
<comment type="similarity">
    <text evidence="1 10">Belongs to the Arg-specific ADP-ribosyltransferase family.</text>
</comment>
<keyword evidence="12" id="KW-1185">Reference proteome</keyword>
<keyword evidence="5 10" id="KW-0732">Signal</keyword>
<keyword evidence="2 10" id="KW-0328">Glycosyltransferase</keyword>
<accession>A0A7K9E1T7</accession>
<dbReference type="PANTHER" id="PTHR10339">
    <property type="entry name" value="ADP-RIBOSYLTRANSFERASE"/>
    <property type="match status" value="1"/>
</dbReference>
<dbReference type="GO" id="GO:0046677">
    <property type="term" value="P:response to antibiotic"/>
    <property type="evidence" value="ECO:0007669"/>
    <property type="project" value="UniProtKB-ARBA"/>
</dbReference>
<evidence type="ECO:0000256" key="9">
    <source>
        <dbReference type="ARBA" id="ARBA00047597"/>
    </source>
</evidence>
<dbReference type="Gene3D" id="3.90.176.10">
    <property type="entry name" value="Toxin ADP-ribosyltransferase, Chain A, domain 1"/>
    <property type="match status" value="1"/>
</dbReference>
<dbReference type="Pfam" id="PF01129">
    <property type="entry name" value="ART"/>
    <property type="match status" value="1"/>
</dbReference>
<dbReference type="GO" id="GO:0005615">
    <property type="term" value="C:extracellular space"/>
    <property type="evidence" value="ECO:0007669"/>
    <property type="project" value="UniProtKB-ARBA"/>
</dbReference>
<dbReference type="Proteomes" id="UP000578343">
    <property type="component" value="Unassembled WGS sequence"/>
</dbReference>
<keyword evidence="3 10" id="KW-0808">Transferase</keyword>
<dbReference type="GO" id="GO:0003950">
    <property type="term" value="F:NAD+ poly-ADP-ribosyltransferase activity"/>
    <property type="evidence" value="ECO:0007669"/>
    <property type="project" value="UniProtKB-ARBA"/>
</dbReference>
<dbReference type="EC" id="2.4.2.31" evidence="10"/>
<comment type="catalytic activity">
    <reaction evidence="9 10">
        <text>L-arginyl-[protein] + NAD(+) = N(omega)-(ADP-D-ribosyl)-L-arginyl-[protein] + nicotinamide + H(+)</text>
        <dbReference type="Rhea" id="RHEA:19149"/>
        <dbReference type="Rhea" id="RHEA-COMP:10532"/>
        <dbReference type="Rhea" id="RHEA-COMP:15087"/>
        <dbReference type="ChEBI" id="CHEBI:15378"/>
        <dbReference type="ChEBI" id="CHEBI:17154"/>
        <dbReference type="ChEBI" id="CHEBI:29965"/>
        <dbReference type="ChEBI" id="CHEBI:57540"/>
        <dbReference type="ChEBI" id="CHEBI:142554"/>
        <dbReference type="EC" id="2.4.2.31"/>
    </reaction>
</comment>
<evidence type="ECO:0000256" key="1">
    <source>
        <dbReference type="ARBA" id="ARBA00009558"/>
    </source>
</evidence>
<name>A0A7K9E1T7_BARMA</name>
<sequence>MEHIALGLVLLIGTLATGSPLHQRDLITVKEMDMAPTSFDDQYQGCTSMMEEELAELNRTEFNKNPDYAEAWTEAAREWWNNHGHGHQTLALRSEQAIALLAYTREGPMYKKFNEAVRMAGSSREYYLDNFHFKVLHFLLTEALRALRDARPRHCYNVYRGVRNIYFTAQQHQSFRFGQFTSSSLKENVAKSFGQDTFFSVETCYGVPMENYSYFPEEEEVLIPPFESFEVTKVTHDGYRSFINLRSKDAKSTYNCEFVKEKRCKSLPCVFSAGDSISEEPPRLWLLLLAAAVLAVRNSP</sequence>
<feature type="non-terminal residue" evidence="11">
    <location>
        <position position="1"/>
    </location>
</feature>
<evidence type="ECO:0000313" key="12">
    <source>
        <dbReference type="Proteomes" id="UP000578343"/>
    </source>
</evidence>
<dbReference type="GO" id="GO:0106274">
    <property type="term" value="F:NAD+-protein-arginine ADP-ribosyltransferase activity"/>
    <property type="evidence" value="ECO:0007669"/>
    <property type="project" value="UniProtKB-EC"/>
</dbReference>
<comment type="caution">
    <text evidence="11">The sequence shown here is derived from an EMBL/GenBank/DDBJ whole genome shotgun (WGS) entry which is preliminary data.</text>
</comment>
<feature type="chain" id="PRO_5029952370" description="NAD(P)(+)--arginine ADP-ribosyltransferase" evidence="10">
    <location>
        <begin position="19"/>
        <end position="300"/>
    </location>
</feature>
<dbReference type="EMBL" id="VWZK01004970">
    <property type="protein sequence ID" value="NXG70703.1"/>
    <property type="molecule type" value="Genomic_DNA"/>
</dbReference>
<evidence type="ECO:0000256" key="6">
    <source>
        <dbReference type="ARBA" id="ARBA00022857"/>
    </source>
</evidence>
<keyword evidence="8" id="KW-1015">Disulfide bond</keyword>
<proteinExistence type="inferred from homology"/>
<dbReference type="GO" id="GO:0016779">
    <property type="term" value="F:nucleotidyltransferase activity"/>
    <property type="evidence" value="ECO:0007669"/>
    <property type="project" value="UniProtKB-KW"/>
</dbReference>
<feature type="non-terminal residue" evidence="11">
    <location>
        <position position="300"/>
    </location>
</feature>
<dbReference type="PROSITE" id="PS51996">
    <property type="entry name" value="TR_MART"/>
    <property type="match status" value="1"/>
</dbReference>
<organism evidence="11 12">
    <name type="scientific">Baryphthengus martii</name>
    <name type="common">Rufous motmot</name>
    <dbReference type="NCBI Taxonomy" id="176943"/>
    <lineage>
        <taxon>Eukaryota</taxon>
        <taxon>Metazoa</taxon>
        <taxon>Chordata</taxon>
        <taxon>Craniata</taxon>
        <taxon>Vertebrata</taxon>
        <taxon>Euteleostomi</taxon>
        <taxon>Archelosauria</taxon>
        <taxon>Archosauria</taxon>
        <taxon>Dinosauria</taxon>
        <taxon>Saurischia</taxon>
        <taxon>Theropoda</taxon>
        <taxon>Coelurosauria</taxon>
        <taxon>Aves</taxon>
        <taxon>Neognathae</taxon>
        <taxon>Neoaves</taxon>
        <taxon>Telluraves</taxon>
        <taxon>Coraciimorphae</taxon>
        <taxon>Coraciiformes</taxon>
        <taxon>Momotidae</taxon>
        <taxon>Baryphthengus</taxon>
    </lineage>
</organism>
<dbReference type="GO" id="GO:0044194">
    <property type="term" value="C:cytolytic granule"/>
    <property type="evidence" value="ECO:0007669"/>
    <property type="project" value="UniProtKB-ARBA"/>
</dbReference>
<dbReference type="PROSITE" id="PS01291">
    <property type="entry name" value="ART"/>
    <property type="match status" value="1"/>
</dbReference>
<dbReference type="AlphaFoldDB" id="A0A7K9E1T7"/>
<dbReference type="PRINTS" id="PR00970">
    <property type="entry name" value="RIBTRNSFRASE"/>
</dbReference>
<evidence type="ECO:0000256" key="10">
    <source>
        <dbReference type="RuleBase" id="RU361228"/>
    </source>
</evidence>
<protein>
    <recommendedName>
        <fullName evidence="10">NAD(P)(+)--arginine ADP-ribosyltransferase</fullName>
        <ecNumber evidence="10">2.4.2.31</ecNumber>
    </recommendedName>
    <alternativeName>
        <fullName evidence="10">Mono(ADP-ribosyl)transferase</fullName>
    </alternativeName>
</protein>
<keyword evidence="4" id="KW-0548">Nucleotidyltransferase</keyword>
<gene>
    <name evidence="11" type="primary">Madprt_2</name>
    <name evidence="11" type="ORF">BARMAR_R03130</name>
</gene>
<dbReference type="SUPFAM" id="SSF56399">
    <property type="entry name" value="ADP-ribosylation"/>
    <property type="match status" value="1"/>
</dbReference>
<evidence type="ECO:0000313" key="11">
    <source>
        <dbReference type="EMBL" id="NXG70703.1"/>
    </source>
</evidence>